<dbReference type="EMBL" id="CAXKWB010012587">
    <property type="protein sequence ID" value="CAL4105020.1"/>
    <property type="molecule type" value="Genomic_DNA"/>
</dbReference>
<feature type="compositionally biased region" description="Low complexity" evidence="1">
    <location>
        <begin position="80"/>
        <end position="90"/>
    </location>
</feature>
<organism evidence="3 4">
    <name type="scientific">Meganyctiphanes norvegica</name>
    <name type="common">Northern krill</name>
    <name type="synonym">Thysanopoda norvegica</name>
    <dbReference type="NCBI Taxonomy" id="48144"/>
    <lineage>
        <taxon>Eukaryota</taxon>
        <taxon>Metazoa</taxon>
        <taxon>Ecdysozoa</taxon>
        <taxon>Arthropoda</taxon>
        <taxon>Crustacea</taxon>
        <taxon>Multicrustacea</taxon>
        <taxon>Malacostraca</taxon>
        <taxon>Eumalacostraca</taxon>
        <taxon>Eucarida</taxon>
        <taxon>Euphausiacea</taxon>
        <taxon>Euphausiidae</taxon>
        <taxon>Meganyctiphanes</taxon>
    </lineage>
</organism>
<keyword evidence="2" id="KW-0732">Signal</keyword>
<reference evidence="3 4" key="1">
    <citation type="submission" date="2024-05" db="EMBL/GenBank/DDBJ databases">
        <authorList>
            <person name="Wallberg A."/>
        </authorList>
    </citation>
    <scope>NUCLEOTIDE SEQUENCE [LARGE SCALE GENOMIC DNA]</scope>
</reference>
<dbReference type="Proteomes" id="UP001497623">
    <property type="component" value="Unassembled WGS sequence"/>
</dbReference>
<keyword evidence="4" id="KW-1185">Reference proteome</keyword>
<proteinExistence type="predicted"/>
<evidence type="ECO:0000313" key="3">
    <source>
        <dbReference type="EMBL" id="CAL4105020.1"/>
    </source>
</evidence>
<comment type="caution">
    <text evidence="3">The sequence shown here is derived from an EMBL/GenBank/DDBJ whole genome shotgun (WGS) entry which is preliminary data.</text>
</comment>
<feature type="region of interest" description="Disordered" evidence="1">
    <location>
        <begin position="70"/>
        <end position="123"/>
    </location>
</feature>
<feature type="chain" id="PRO_5043685356" evidence="2">
    <location>
        <begin position="20"/>
        <end position="163"/>
    </location>
</feature>
<evidence type="ECO:0000313" key="4">
    <source>
        <dbReference type="Proteomes" id="UP001497623"/>
    </source>
</evidence>
<feature type="compositionally biased region" description="Pro residues" evidence="1">
    <location>
        <begin position="104"/>
        <end position="113"/>
    </location>
</feature>
<name>A0AAV2QYR2_MEGNR</name>
<gene>
    <name evidence="3" type="ORF">MNOR_LOCUS17933</name>
</gene>
<evidence type="ECO:0000256" key="1">
    <source>
        <dbReference type="SAM" id="MobiDB-lite"/>
    </source>
</evidence>
<dbReference type="AlphaFoldDB" id="A0AAV2QYR2"/>
<feature type="signal peptide" evidence="2">
    <location>
        <begin position="1"/>
        <end position="19"/>
    </location>
</feature>
<sequence length="163" mass="18440">MRVSFILILSMALLGSSMAQQARQVRQGPVRLTGSSFRDSRLGQMLSTISSRTLDTFNTITAGMARAIRPSRRNFRPRPRTQQAASASTQNQVIQRQADEEIAPPAPNVPHPIRPNTQRQRRPNSFRQMMDRAMGGLLNLFRRSTRRSRQIRSAATPENIQTQ</sequence>
<protein>
    <submittedName>
        <fullName evidence="3">Uncharacterized protein</fullName>
    </submittedName>
</protein>
<evidence type="ECO:0000256" key="2">
    <source>
        <dbReference type="SAM" id="SignalP"/>
    </source>
</evidence>
<accession>A0AAV2QYR2</accession>
<feature type="compositionally biased region" description="Basic residues" evidence="1">
    <location>
        <begin position="70"/>
        <end position="79"/>
    </location>
</feature>